<dbReference type="GO" id="GO:0016787">
    <property type="term" value="F:hydrolase activity"/>
    <property type="evidence" value="ECO:0007669"/>
    <property type="project" value="UniProtKB-KW"/>
</dbReference>
<evidence type="ECO:0000259" key="23">
    <source>
        <dbReference type="SMART" id="SM00090"/>
    </source>
</evidence>
<feature type="binding site" evidence="20">
    <location>
        <position position="194"/>
    </location>
    <ligand>
        <name>ATP</name>
        <dbReference type="ChEBI" id="CHEBI:30616"/>
    </ligand>
</feature>
<dbReference type="SUPFAM" id="SSF56112">
    <property type="entry name" value="Protein kinase-like (PK-like)"/>
    <property type="match status" value="1"/>
</dbReference>
<dbReference type="InterPro" id="IPR000687">
    <property type="entry name" value="RIO_kinase"/>
</dbReference>
<dbReference type="PANTHER" id="PTHR45723">
    <property type="entry name" value="SERINE/THREONINE-PROTEIN KINASE RIO1"/>
    <property type="match status" value="1"/>
</dbReference>
<dbReference type="GO" id="GO:0004674">
    <property type="term" value="F:protein serine/threonine kinase activity"/>
    <property type="evidence" value="ECO:0007669"/>
    <property type="project" value="UniProtKB-KW"/>
</dbReference>
<feature type="compositionally biased region" description="Basic residues" evidence="22">
    <location>
        <begin position="472"/>
        <end position="496"/>
    </location>
</feature>
<keyword evidence="13" id="KW-0378">Hydrolase</keyword>
<dbReference type="Gene3D" id="1.10.510.10">
    <property type="entry name" value="Transferase(Phosphotransferase) domain 1"/>
    <property type="match status" value="1"/>
</dbReference>
<dbReference type="AlphaFoldDB" id="A0A6A5E1U9"/>
<evidence type="ECO:0000256" key="17">
    <source>
        <dbReference type="ARBA" id="ARBA00048679"/>
    </source>
</evidence>
<proteinExistence type="inferred from homology"/>
<feature type="region of interest" description="Disordered" evidence="22">
    <location>
        <begin position="420"/>
        <end position="496"/>
    </location>
</feature>
<dbReference type="SMART" id="SM00090">
    <property type="entry name" value="RIO"/>
    <property type="match status" value="1"/>
</dbReference>
<feature type="region of interest" description="Disordered" evidence="22">
    <location>
        <begin position="1"/>
        <end position="62"/>
    </location>
</feature>
<gene>
    <name evidence="24" type="ORF">PFLUV_G00161260</name>
</gene>
<evidence type="ECO:0000256" key="13">
    <source>
        <dbReference type="ARBA" id="ARBA00022801"/>
    </source>
</evidence>
<organism evidence="24 25">
    <name type="scientific">Perca fluviatilis</name>
    <name type="common">European perch</name>
    <dbReference type="NCBI Taxonomy" id="8168"/>
    <lineage>
        <taxon>Eukaryota</taxon>
        <taxon>Metazoa</taxon>
        <taxon>Chordata</taxon>
        <taxon>Craniata</taxon>
        <taxon>Vertebrata</taxon>
        <taxon>Euteleostomi</taxon>
        <taxon>Actinopterygii</taxon>
        <taxon>Neopterygii</taxon>
        <taxon>Teleostei</taxon>
        <taxon>Neoteleostei</taxon>
        <taxon>Acanthomorphata</taxon>
        <taxon>Eupercaria</taxon>
        <taxon>Perciformes</taxon>
        <taxon>Percoidei</taxon>
        <taxon>Percidae</taxon>
        <taxon>Percinae</taxon>
        <taxon>Perca</taxon>
    </lineage>
</organism>
<dbReference type="EMBL" id="VHII01000013">
    <property type="protein sequence ID" value="KAF1382131.1"/>
    <property type="molecule type" value="Genomic_DNA"/>
</dbReference>
<comment type="catalytic activity">
    <reaction evidence="16 18">
        <text>L-threonyl-[protein] + ATP = O-phospho-L-threonyl-[protein] + ADP + H(+)</text>
        <dbReference type="Rhea" id="RHEA:46608"/>
        <dbReference type="Rhea" id="RHEA-COMP:11060"/>
        <dbReference type="Rhea" id="RHEA-COMP:11605"/>
        <dbReference type="ChEBI" id="CHEBI:15378"/>
        <dbReference type="ChEBI" id="CHEBI:30013"/>
        <dbReference type="ChEBI" id="CHEBI:30616"/>
        <dbReference type="ChEBI" id="CHEBI:61977"/>
        <dbReference type="ChEBI" id="CHEBI:456216"/>
        <dbReference type="EC" id="2.7.11.1"/>
    </reaction>
</comment>
<evidence type="ECO:0000256" key="6">
    <source>
        <dbReference type="ARBA" id="ARBA00022490"/>
    </source>
</evidence>
<comment type="caution">
    <text evidence="24">The sequence shown here is derived from an EMBL/GenBank/DDBJ whole genome shotgun (WGS) entry which is preliminary data.</text>
</comment>
<dbReference type="GO" id="GO:0005524">
    <property type="term" value="F:ATP binding"/>
    <property type="evidence" value="ECO:0007669"/>
    <property type="project" value="UniProtKB-KW"/>
</dbReference>
<keyword evidence="10" id="KW-0479">Metal-binding</keyword>
<evidence type="ECO:0000256" key="20">
    <source>
        <dbReference type="PIRSR" id="PIRSR038147-2"/>
    </source>
</evidence>
<evidence type="ECO:0000256" key="19">
    <source>
        <dbReference type="PIRSR" id="PIRSR038147-1"/>
    </source>
</evidence>
<dbReference type="GO" id="GO:0046872">
    <property type="term" value="F:metal ion binding"/>
    <property type="evidence" value="ECO:0007669"/>
    <property type="project" value="UniProtKB-KW"/>
</dbReference>
<evidence type="ECO:0000256" key="16">
    <source>
        <dbReference type="ARBA" id="ARBA00047899"/>
    </source>
</evidence>
<dbReference type="FunFam" id="3.30.200.20:FF:000148">
    <property type="entry name" value="Serine/threonine-protein kinase RIO1"/>
    <property type="match status" value="1"/>
</dbReference>
<feature type="compositionally biased region" description="Basic and acidic residues" evidence="22">
    <location>
        <begin position="456"/>
        <end position="471"/>
    </location>
</feature>
<feature type="compositionally biased region" description="Polar residues" evidence="22">
    <location>
        <begin position="78"/>
        <end position="89"/>
    </location>
</feature>
<evidence type="ECO:0000256" key="21">
    <source>
        <dbReference type="PIRSR" id="PIRSR038147-3"/>
    </source>
</evidence>
<dbReference type="GO" id="GO:0042254">
    <property type="term" value="P:ribosome biogenesis"/>
    <property type="evidence" value="ECO:0007669"/>
    <property type="project" value="UniProtKB-KW"/>
</dbReference>
<evidence type="ECO:0000256" key="7">
    <source>
        <dbReference type="ARBA" id="ARBA00022517"/>
    </source>
</evidence>
<comment type="similarity">
    <text evidence="3 18">Belongs to the protein kinase superfamily. RIO-type Ser/Thr kinase family.</text>
</comment>
<evidence type="ECO:0000256" key="3">
    <source>
        <dbReference type="ARBA" id="ARBA00009196"/>
    </source>
</evidence>
<dbReference type="GO" id="GO:0005737">
    <property type="term" value="C:cytoplasm"/>
    <property type="evidence" value="ECO:0007669"/>
    <property type="project" value="UniProtKB-SubCell"/>
</dbReference>
<keyword evidence="11 18" id="KW-0547">Nucleotide-binding</keyword>
<keyword evidence="25" id="KW-1185">Reference proteome</keyword>
<reference evidence="24 25" key="1">
    <citation type="submission" date="2019-06" db="EMBL/GenBank/DDBJ databases">
        <title>A chromosome-scale genome assembly of the European perch, Perca fluviatilis.</title>
        <authorList>
            <person name="Roques C."/>
            <person name="Zahm M."/>
            <person name="Cabau C."/>
            <person name="Klopp C."/>
            <person name="Bouchez O."/>
            <person name="Donnadieu C."/>
            <person name="Kuhl H."/>
            <person name="Gislard M."/>
            <person name="Guendouz S."/>
            <person name="Journot L."/>
            <person name="Haffray P."/>
            <person name="Bestin A."/>
            <person name="Morvezen R."/>
            <person name="Feron R."/>
            <person name="Wen M."/>
            <person name="Jouanno E."/>
            <person name="Herpin A."/>
            <person name="Schartl M."/>
            <person name="Postlethwait J."/>
            <person name="Schaerlinger B."/>
            <person name="Chardard D."/>
            <person name="Lecocq T."/>
            <person name="Poncet C."/>
            <person name="Jaffrelo L."/>
            <person name="Lampietro C."/>
            <person name="Guiguen Y."/>
        </authorList>
    </citation>
    <scope>NUCLEOTIDE SEQUENCE [LARGE SCALE GENOMIC DNA]</scope>
    <source>
        <tissue evidence="24">Blood</tissue>
    </source>
</reference>
<name>A0A6A5E1U9_PERFL</name>
<evidence type="ECO:0000256" key="2">
    <source>
        <dbReference type="ARBA" id="ARBA00004496"/>
    </source>
</evidence>
<evidence type="ECO:0000256" key="12">
    <source>
        <dbReference type="ARBA" id="ARBA00022777"/>
    </source>
</evidence>
<feature type="binding site" evidence="20">
    <location>
        <position position="266"/>
    </location>
    <ligand>
        <name>ATP</name>
        <dbReference type="ChEBI" id="CHEBI:30616"/>
    </ligand>
</feature>
<keyword evidence="9 18" id="KW-0808">Transferase</keyword>
<sequence length="496" mass="57202">MSAVGCVPGQFDDVEEDSVQSESRISDDVTVQVPSDRQEEEEEEEYYDEEDDDDDDDDEEWAWRSAGDLTKRYNNLSCQSNRQNPSNKMLPSAPSDKSLRKYEHKINLDKLNYADSVINKVKSMQKQKDADTFRVKDKSDRATVEQVLDPRTRMILFKMLSRGVICEINGCISTGKEANVYHAGTAAGESRAIKIYKTSILLFKDRDKYVSGEFRFRHGYCKGNPRKMVRTWAEKEMRNLIRLQTAGIPSPEPLLLRSHVLLMSFIGKDNMPAPLLKNASLSESKARELYLQVLQNMRRMFQDARLVHADLSEFNMLYHNGDAYIIDVSRGVAVMTVRELFDFITDPSITCHNMDQYLTKVFKKAYIPSTLTEVSHYERDVDLMKTKEEESAISGHHDNVLYQTLTGLKKDLSGVQTVPALLEDDQSSSSEEEEEEEEGEKDEEEEDEEEQTEESQLDKKEKKKMVKEAQREKRKTKVPKHVKKRKERVSKMKKGK</sequence>
<dbReference type="InterPro" id="IPR018935">
    <property type="entry name" value="RIO_kinase_CS"/>
</dbReference>
<feature type="binding site" evidence="21">
    <location>
        <position position="315"/>
    </location>
    <ligand>
        <name>Mg(2+)</name>
        <dbReference type="ChEBI" id="CHEBI:18420"/>
    </ligand>
</feature>
<keyword evidence="8 18" id="KW-0723">Serine/threonine-protein kinase</keyword>
<keyword evidence="14 18" id="KW-0067">ATP-binding</keyword>
<comment type="cofactor">
    <cofactor evidence="1 21">
        <name>Mg(2+)</name>
        <dbReference type="ChEBI" id="CHEBI:18420"/>
    </cofactor>
</comment>
<dbReference type="PROSITE" id="PS01245">
    <property type="entry name" value="RIO1"/>
    <property type="match status" value="1"/>
</dbReference>
<keyword evidence="7" id="KW-0690">Ribosome biogenesis</keyword>
<feature type="active site" description="Proton acceptor" evidence="19">
    <location>
        <position position="310"/>
    </location>
</feature>
<evidence type="ECO:0000256" key="4">
    <source>
        <dbReference type="ARBA" id="ARBA00012513"/>
    </source>
</evidence>
<dbReference type="Proteomes" id="UP000465112">
    <property type="component" value="Chromosome 13"/>
</dbReference>
<dbReference type="InterPro" id="IPR011009">
    <property type="entry name" value="Kinase-like_dom_sf"/>
</dbReference>
<dbReference type="InterPro" id="IPR017407">
    <property type="entry name" value="Ser/Thr_kinase_Rio1"/>
</dbReference>
<evidence type="ECO:0000256" key="5">
    <source>
        <dbReference type="ARBA" id="ARBA00016038"/>
    </source>
</evidence>
<evidence type="ECO:0000313" key="25">
    <source>
        <dbReference type="Proteomes" id="UP000465112"/>
    </source>
</evidence>
<comment type="subcellular location">
    <subcellularLocation>
        <location evidence="2">Cytoplasm</location>
    </subcellularLocation>
</comment>
<dbReference type="EC" id="2.7.11.1" evidence="4 18"/>
<feature type="domain" description="RIO kinase" evidence="23">
    <location>
        <begin position="137"/>
        <end position="346"/>
    </location>
</feature>
<accession>A0A6A5E1U9</accession>
<evidence type="ECO:0000313" key="24">
    <source>
        <dbReference type="EMBL" id="KAF1382131.1"/>
    </source>
</evidence>
<feature type="region of interest" description="Disordered" evidence="22">
    <location>
        <begin position="78"/>
        <end position="97"/>
    </location>
</feature>
<keyword evidence="15" id="KW-0460">Magnesium</keyword>
<feature type="compositionally biased region" description="Acidic residues" evidence="22">
    <location>
        <begin position="38"/>
        <end position="60"/>
    </location>
</feature>
<evidence type="ECO:0000256" key="10">
    <source>
        <dbReference type="ARBA" id="ARBA00022723"/>
    </source>
</evidence>
<feature type="binding site" evidence="20">
    <location>
        <position position="264"/>
    </location>
    <ligand>
        <name>ATP</name>
        <dbReference type="ChEBI" id="CHEBI:30616"/>
    </ligand>
</feature>
<keyword evidence="12 18" id="KW-0418">Kinase</keyword>
<dbReference type="Pfam" id="PF01163">
    <property type="entry name" value="RIO1"/>
    <property type="match status" value="1"/>
</dbReference>
<feature type="binding site" evidence="21">
    <location>
        <position position="327"/>
    </location>
    <ligand>
        <name>Mg(2+)</name>
        <dbReference type="ChEBI" id="CHEBI:18420"/>
    </ligand>
</feature>
<evidence type="ECO:0000256" key="11">
    <source>
        <dbReference type="ARBA" id="ARBA00022741"/>
    </source>
</evidence>
<dbReference type="CDD" id="cd05147">
    <property type="entry name" value="RIO1_euk"/>
    <property type="match status" value="1"/>
</dbReference>
<feature type="compositionally biased region" description="Acidic residues" evidence="22">
    <location>
        <begin position="422"/>
        <end position="455"/>
    </location>
</feature>
<comment type="catalytic activity">
    <reaction evidence="17 18">
        <text>L-seryl-[protein] + ATP = O-phospho-L-seryl-[protein] + ADP + H(+)</text>
        <dbReference type="Rhea" id="RHEA:17989"/>
        <dbReference type="Rhea" id="RHEA-COMP:9863"/>
        <dbReference type="Rhea" id="RHEA-COMP:11604"/>
        <dbReference type="ChEBI" id="CHEBI:15378"/>
        <dbReference type="ChEBI" id="CHEBI:29999"/>
        <dbReference type="ChEBI" id="CHEBI:30616"/>
        <dbReference type="ChEBI" id="CHEBI:83421"/>
        <dbReference type="ChEBI" id="CHEBI:456216"/>
        <dbReference type="EC" id="2.7.11.1"/>
    </reaction>
</comment>
<evidence type="ECO:0000256" key="15">
    <source>
        <dbReference type="ARBA" id="ARBA00022842"/>
    </source>
</evidence>
<dbReference type="InterPro" id="IPR018934">
    <property type="entry name" value="RIO_dom"/>
</dbReference>
<evidence type="ECO:0000256" key="8">
    <source>
        <dbReference type="ARBA" id="ARBA00022527"/>
    </source>
</evidence>
<evidence type="ECO:0000256" key="14">
    <source>
        <dbReference type="ARBA" id="ARBA00022840"/>
    </source>
</evidence>
<protein>
    <recommendedName>
        <fullName evidence="5 18">Serine/threonine-protein kinase RIO1</fullName>
        <ecNumber evidence="4 18">2.7.11.1</ecNumber>
    </recommendedName>
</protein>
<evidence type="ECO:0000256" key="1">
    <source>
        <dbReference type="ARBA" id="ARBA00001946"/>
    </source>
</evidence>
<dbReference type="InterPro" id="IPR051272">
    <property type="entry name" value="RIO-type_Ser/Thr_kinase"/>
</dbReference>
<evidence type="ECO:0000256" key="9">
    <source>
        <dbReference type="ARBA" id="ARBA00022679"/>
    </source>
</evidence>
<dbReference type="PIRSF" id="PIRSF038147">
    <property type="entry name" value="Ser/Thr_PK_RIO1"/>
    <property type="match status" value="1"/>
</dbReference>
<feature type="active site" description="4-aspartylphosphate intermediate" evidence="19">
    <location>
        <position position="327"/>
    </location>
</feature>
<dbReference type="Gene3D" id="3.30.200.20">
    <property type="entry name" value="Phosphorylase Kinase, domain 1"/>
    <property type="match status" value="1"/>
</dbReference>
<evidence type="ECO:0000256" key="22">
    <source>
        <dbReference type="SAM" id="MobiDB-lite"/>
    </source>
</evidence>
<evidence type="ECO:0000256" key="18">
    <source>
        <dbReference type="PIRNR" id="PIRNR038147"/>
    </source>
</evidence>
<keyword evidence="6" id="KW-0963">Cytoplasm</keyword>